<evidence type="ECO:0000259" key="7">
    <source>
        <dbReference type="SMART" id="SM00226"/>
    </source>
</evidence>
<comment type="similarity">
    <text evidence="1">Belongs to the low molecular weight phosphotyrosine protein phosphatase family.</text>
</comment>
<evidence type="ECO:0000256" key="3">
    <source>
        <dbReference type="ARBA" id="ARBA00022801"/>
    </source>
</evidence>
<dbReference type="InterPro" id="IPR017867">
    <property type="entry name" value="Tyr_phospatase_low_mol_wt"/>
</dbReference>
<keyword evidence="3" id="KW-0378">Hydrolase</keyword>
<evidence type="ECO:0000256" key="5">
    <source>
        <dbReference type="ARBA" id="ARBA00051722"/>
    </source>
</evidence>
<proteinExistence type="inferred from homology"/>
<evidence type="ECO:0000313" key="9">
    <source>
        <dbReference type="Proteomes" id="UP001169574"/>
    </source>
</evidence>
<evidence type="ECO:0000256" key="6">
    <source>
        <dbReference type="PIRSR" id="PIRSR617867-1"/>
    </source>
</evidence>
<keyword evidence="4" id="KW-0904">Protein phosphatase</keyword>
<feature type="active site" description="Proton donor" evidence="6">
    <location>
        <position position="120"/>
    </location>
</feature>
<feature type="active site" evidence="6">
    <location>
        <position position="19"/>
    </location>
</feature>
<accession>A0AAN4EX55</accession>
<evidence type="ECO:0000313" key="8">
    <source>
        <dbReference type="EMBL" id="EMM7459481.1"/>
    </source>
</evidence>
<organism evidence="8 9">
    <name type="scientific">Citrobacter freundii</name>
    <dbReference type="NCBI Taxonomy" id="546"/>
    <lineage>
        <taxon>Bacteria</taxon>
        <taxon>Pseudomonadati</taxon>
        <taxon>Pseudomonadota</taxon>
        <taxon>Gammaproteobacteria</taxon>
        <taxon>Enterobacterales</taxon>
        <taxon>Enterobacteriaceae</taxon>
        <taxon>Citrobacter</taxon>
        <taxon>Citrobacter freundii complex</taxon>
    </lineage>
</organism>
<dbReference type="InterPro" id="IPR036196">
    <property type="entry name" value="Ptyr_pPase_sf"/>
</dbReference>
<comment type="catalytic activity">
    <reaction evidence="5">
        <text>O-phospho-L-tyrosyl-[protein] + H2O = L-tyrosyl-[protein] + phosphate</text>
        <dbReference type="Rhea" id="RHEA:10684"/>
        <dbReference type="Rhea" id="RHEA-COMP:10136"/>
        <dbReference type="Rhea" id="RHEA-COMP:20101"/>
        <dbReference type="ChEBI" id="CHEBI:15377"/>
        <dbReference type="ChEBI" id="CHEBI:43474"/>
        <dbReference type="ChEBI" id="CHEBI:46858"/>
        <dbReference type="ChEBI" id="CHEBI:61978"/>
        <dbReference type="EC" id="3.1.3.48"/>
    </reaction>
</comment>
<dbReference type="EC" id="3.1.3.48" evidence="2"/>
<dbReference type="AlphaFoldDB" id="A0AAN4EX55"/>
<comment type="caution">
    <text evidence="8">The sequence shown here is derived from an EMBL/GenBank/DDBJ whole genome shotgun (WGS) entry which is preliminary data.</text>
</comment>
<dbReference type="PRINTS" id="PR00719">
    <property type="entry name" value="LMWPTPASE"/>
</dbReference>
<protein>
    <recommendedName>
        <fullName evidence="2">protein-tyrosine-phosphatase</fullName>
        <ecNumber evidence="2">3.1.3.48</ecNumber>
    </recommendedName>
</protein>
<gene>
    <name evidence="8" type="ORF">P7U51_004046</name>
</gene>
<dbReference type="CDD" id="cd16343">
    <property type="entry name" value="LMWPTP"/>
    <property type="match status" value="1"/>
</dbReference>
<feature type="domain" description="Phosphotyrosine protein phosphatase I" evidence="7">
    <location>
        <begin position="7"/>
        <end position="146"/>
    </location>
</feature>
<dbReference type="InterPro" id="IPR050438">
    <property type="entry name" value="LMW_PTPase"/>
</dbReference>
<evidence type="ECO:0000256" key="1">
    <source>
        <dbReference type="ARBA" id="ARBA00011063"/>
    </source>
</evidence>
<name>A0AAN4EX55_CITFR</name>
<dbReference type="Pfam" id="PF01451">
    <property type="entry name" value="LMWPc"/>
    <property type="match status" value="1"/>
</dbReference>
<dbReference type="InterPro" id="IPR023485">
    <property type="entry name" value="Ptyr_pPase"/>
</dbReference>
<evidence type="ECO:0000256" key="4">
    <source>
        <dbReference type="ARBA" id="ARBA00022912"/>
    </source>
</evidence>
<dbReference type="EMBL" id="ABLGCN030000012">
    <property type="protein sequence ID" value="EMM7459481.1"/>
    <property type="molecule type" value="Genomic_DNA"/>
</dbReference>
<dbReference type="PANTHER" id="PTHR11717:SF31">
    <property type="entry name" value="LOW MOLECULAR WEIGHT PROTEIN-TYROSINE-PHOSPHATASE ETP-RELATED"/>
    <property type="match status" value="1"/>
</dbReference>
<dbReference type="Gene3D" id="3.40.50.2300">
    <property type="match status" value="1"/>
</dbReference>
<dbReference type="SMART" id="SM00226">
    <property type="entry name" value="LMWPc"/>
    <property type="match status" value="1"/>
</dbReference>
<dbReference type="PANTHER" id="PTHR11717">
    <property type="entry name" value="LOW MOLECULAR WEIGHT PROTEIN TYROSINE PHOSPHATASE"/>
    <property type="match status" value="1"/>
</dbReference>
<evidence type="ECO:0000256" key="2">
    <source>
        <dbReference type="ARBA" id="ARBA00013064"/>
    </source>
</evidence>
<reference evidence="8" key="1">
    <citation type="submission" date="2024-02" db="EMBL/GenBank/DDBJ databases">
        <authorList>
            <consortium name="Clinical and Environmental Microbiology Branch: Whole genome sequencing antimicrobial resistance pathogens in the healthcare setting"/>
        </authorList>
    </citation>
    <scope>NUCLEOTIDE SEQUENCE</scope>
    <source>
        <strain evidence="8">Whole organism</strain>
    </source>
</reference>
<dbReference type="Proteomes" id="UP001169574">
    <property type="component" value="Unassembled WGS sequence"/>
</dbReference>
<sequence>MGPINFTSILVLCTGNICRSIIAERLLCQFLPPTISVTSAGIHAHHGHPAENMSAAVAFEHGVSLSGHIARNVTLEMLRDSGLILAMEPKHIAFVTSMAPEARGKTLLFSYWSSKQAIPDPYRKSHDVYEYVFQQLELGAQRWAQHLV</sequence>
<feature type="active site" description="Nucleophile" evidence="6">
    <location>
        <position position="13"/>
    </location>
</feature>
<dbReference type="SUPFAM" id="SSF52788">
    <property type="entry name" value="Phosphotyrosine protein phosphatases I"/>
    <property type="match status" value="1"/>
</dbReference>
<dbReference type="GO" id="GO:0004725">
    <property type="term" value="F:protein tyrosine phosphatase activity"/>
    <property type="evidence" value="ECO:0007669"/>
    <property type="project" value="UniProtKB-EC"/>
</dbReference>